<evidence type="ECO:0000259" key="14">
    <source>
        <dbReference type="Pfam" id="PF02434"/>
    </source>
</evidence>
<reference evidence="15" key="2">
    <citation type="submission" date="2023-06" db="EMBL/GenBank/DDBJ databases">
        <authorList>
            <consortium name="Lawrence Berkeley National Laboratory"/>
            <person name="Mondo S.J."/>
            <person name="Hensen N."/>
            <person name="Bonometti L."/>
            <person name="Westerberg I."/>
            <person name="Brannstrom I.O."/>
            <person name="Guillou S."/>
            <person name="Cros-Aarteil S."/>
            <person name="Calhoun S."/>
            <person name="Haridas S."/>
            <person name="Kuo A."/>
            <person name="Pangilinan J."/>
            <person name="Riley R."/>
            <person name="Labutti K."/>
            <person name="Andreopoulos B."/>
            <person name="Lipzen A."/>
            <person name="Chen C."/>
            <person name="Yanf M."/>
            <person name="Daum C."/>
            <person name="Ng V."/>
            <person name="Clum A."/>
            <person name="Steindorff A."/>
            <person name="Ohm R."/>
            <person name="Martin F."/>
            <person name="Silar P."/>
            <person name="Natvig D."/>
            <person name="Lalanne C."/>
            <person name="Gautier V."/>
            <person name="Ament-Velasquez S.L."/>
            <person name="Kruys A."/>
            <person name="Hutchinson M.I."/>
            <person name="Powell A.J."/>
            <person name="Barry K."/>
            <person name="Miller A.N."/>
            <person name="Grigoriev I.V."/>
            <person name="Debuchy R."/>
            <person name="Gladieux P."/>
            <person name="Thoren M.H."/>
            <person name="Johannesson H."/>
        </authorList>
    </citation>
    <scope>NUCLEOTIDE SEQUENCE</scope>
    <source>
        <strain evidence="15">PSN324</strain>
    </source>
</reference>
<dbReference type="Pfam" id="PF02434">
    <property type="entry name" value="Fringe"/>
    <property type="match status" value="1"/>
</dbReference>
<proteinExistence type="inferred from homology"/>
<evidence type="ECO:0000256" key="7">
    <source>
        <dbReference type="ARBA" id="ARBA00022692"/>
    </source>
</evidence>
<keyword evidence="10 13" id="KW-1133">Transmembrane helix</keyword>
<dbReference type="PANTHER" id="PTHR23033">
    <property type="entry name" value="BETA1,3-GALACTOSYLTRANSFERASE"/>
    <property type="match status" value="1"/>
</dbReference>
<dbReference type="AlphaFoldDB" id="A0AAV9HSE2"/>
<dbReference type="Gene3D" id="3.90.550.50">
    <property type="match status" value="1"/>
</dbReference>
<evidence type="ECO:0000256" key="6">
    <source>
        <dbReference type="ARBA" id="ARBA00022679"/>
    </source>
</evidence>
<keyword evidence="11 13" id="KW-0472">Membrane</keyword>
<keyword evidence="7 13" id="KW-0812">Transmembrane</keyword>
<name>A0AAV9HSE2_9PEZI</name>
<keyword evidence="6" id="KW-0808">Transferase</keyword>
<dbReference type="Proteomes" id="UP001321749">
    <property type="component" value="Unassembled WGS sequence"/>
</dbReference>
<comment type="caution">
    <text evidence="15">The sequence shown here is derived from an EMBL/GenBank/DDBJ whole genome shotgun (WGS) entry which is preliminary data.</text>
</comment>
<evidence type="ECO:0000256" key="8">
    <source>
        <dbReference type="ARBA" id="ARBA00022741"/>
    </source>
</evidence>
<evidence type="ECO:0000256" key="11">
    <source>
        <dbReference type="ARBA" id="ARBA00023136"/>
    </source>
</evidence>
<dbReference type="EC" id="2.4.1.122" evidence="4"/>
<dbReference type="FunFam" id="3.90.550.50:FF:000039">
    <property type="entry name" value="WGS project CABT00000000 data, contig 2.9"/>
    <property type="match status" value="1"/>
</dbReference>
<keyword evidence="8" id="KW-0547">Nucleotide-binding</keyword>
<feature type="domain" description="Fringe-like glycosyltransferase" evidence="14">
    <location>
        <begin position="216"/>
        <end position="318"/>
    </location>
</feature>
<evidence type="ECO:0000256" key="5">
    <source>
        <dbReference type="ARBA" id="ARBA00022676"/>
    </source>
</evidence>
<dbReference type="GO" id="GO:0016020">
    <property type="term" value="C:membrane"/>
    <property type="evidence" value="ECO:0007669"/>
    <property type="project" value="UniProtKB-SubCell"/>
</dbReference>
<organism evidence="15 16">
    <name type="scientific">Cladorrhinum samala</name>
    <dbReference type="NCBI Taxonomy" id="585594"/>
    <lineage>
        <taxon>Eukaryota</taxon>
        <taxon>Fungi</taxon>
        <taxon>Dikarya</taxon>
        <taxon>Ascomycota</taxon>
        <taxon>Pezizomycotina</taxon>
        <taxon>Sordariomycetes</taxon>
        <taxon>Sordariomycetidae</taxon>
        <taxon>Sordariales</taxon>
        <taxon>Podosporaceae</taxon>
        <taxon>Cladorrhinum</taxon>
    </lineage>
</organism>
<evidence type="ECO:0000256" key="1">
    <source>
        <dbReference type="ARBA" id="ARBA00004606"/>
    </source>
</evidence>
<evidence type="ECO:0000256" key="13">
    <source>
        <dbReference type="SAM" id="Phobius"/>
    </source>
</evidence>
<evidence type="ECO:0000313" key="15">
    <source>
        <dbReference type="EMBL" id="KAK4462661.1"/>
    </source>
</evidence>
<comment type="similarity">
    <text evidence="3">Belongs to the glycosyltransferase 31 family. Beta3-Gal-T subfamily.</text>
</comment>
<keyword evidence="5" id="KW-0328">Glycosyltransferase</keyword>
<evidence type="ECO:0000256" key="2">
    <source>
        <dbReference type="ARBA" id="ARBA00004922"/>
    </source>
</evidence>
<dbReference type="InterPro" id="IPR026050">
    <property type="entry name" value="C1GALT1/C1GALT1_chp1"/>
</dbReference>
<evidence type="ECO:0000256" key="3">
    <source>
        <dbReference type="ARBA" id="ARBA00006462"/>
    </source>
</evidence>
<keyword evidence="16" id="KW-1185">Reference proteome</keyword>
<dbReference type="EMBL" id="MU864969">
    <property type="protein sequence ID" value="KAK4462661.1"/>
    <property type="molecule type" value="Genomic_DNA"/>
</dbReference>
<reference evidence="15" key="1">
    <citation type="journal article" date="2023" name="Mol. Phylogenet. Evol.">
        <title>Genome-scale phylogeny and comparative genomics of the fungal order Sordariales.</title>
        <authorList>
            <person name="Hensen N."/>
            <person name="Bonometti L."/>
            <person name="Westerberg I."/>
            <person name="Brannstrom I.O."/>
            <person name="Guillou S."/>
            <person name="Cros-Aarteil S."/>
            <person name="Calhoun S."/>
            <person name="Haridas S."/>
            <person name="Kuo A."/>
            <person name="Mondo S."/>
            <person name="Pangilinan J."/>
            <person name="Riley R."/>
            <person name="LaButti K."/>
            <person name="Andreopoulos B."/>
            <person name="Lipzen A."/>
            <person name="Chen C."/>
            <person name="Yan M."/>
            <person name="Daum C."/>
            <person name="Ng V."/>
            <person name="Clum A."/>
            <person name="Steindorff A."/>
            <person name="Ohm R.A."/>
            <person name="Martin F."/>
            <person name="Silar P."/>
            <person name="Natvig D.O."/>
            <person name="Lalanne C."/>
            <person name="Gautier V."/>
            <person name="Ament-Velasquez S.L."/>
            <person name="Kruys A."/>
            <person name="Hutchinson M.I."/>
            <person name="Powell A.J."/>
            <person name="Barry K."/>
            <person name="Miller A.N."/>
            <person name="Grigoriev I.V."/>
            <person name="Debuchy R."/>
            <person name="Gladieux P."/>
            <person name="Hiltunen Thoren M."/>
            <person name="Johannesson H."/>
        </authorList>
    </citation>
    <scope>NUCLEOTIDE SEQUENCE</scope>
    <source>
        <strain evidence="15">PSN324</strain>
    </source>
</reference>
<dbReference type="GO" id="GO:0000166">
    <property type="term" value="F:nucleotide binding"/>
    <property type="evidence" value="ECO:0007669"/>
    <property type="project" value="UniProtKB-KW"/>
</dbReference>
<evidence type="ECO:0000256" key="4">
    <source>
        <dbReference type="ARBA" id="ARBA00012557"/>
    </source>
</evidence>
<evidence type="ECO:0000256" key="10">
    <source>
        <dbReference type="ARBA" id="ARBA00022989"/>
    </source>
</evidence>
<feature type="region of interest" description="Disordered" evidence="12">
    <location>
        <begin position="51"/>
        <end position="86"/>
    </location>
</feature>
<comment type="pathway">
    <text evidence="2">Protein modification; protein glycosylation.</text>
</comment>
<comment type="subcellular location">
    <subcellularLocation>
        <location evidence="1">Membrane</location>
        <topology evidence="1">Single-pass type II membrane protein</topology>
    </subcellularLocation>
</comment>
<sequence length="525" mass="60576">MISQKSRYGSPTRMPSRRSFIIISFVAVSLLVLLYTSRRLGSWTYDEAYPPHPHSDPHKSQHAPQGQPNGKTQQHDPYDDDYPTNYTDVKTVHVPQDEPSKLAADPLCEGFPDTSKILLVMKTGASESFARVPTQMMTMLRCLPDYLIFSDMAQDIGGEHIYDSLDTVLPQAMEGNSDFDLYRRQKWCQVDQENCNKLGNPAKEGWNLDKYKNVHIAEKTFKMRPNYDWYLFVDADTYVLWPGIVEWTKKLNPSKKVYLGSVTLINNYGFGHGGSGYMVSKAAMAQFVGGDKKVGNKWDERAHNECCGDYIFSMALEKETGVRVQQMWPTINGEKPATLPFGPNHWCHPIVTMHHMNAEEINAFWQFERKRMVAESRAGRPLRPIVIRDIFDEFLKPKLTETREDWDNAADNIYYLDLSDPKHKWEDWQINRMKSKEKLNDLEKKAHLSFKDCAAACKSVGINECFQYRYQGGACSFSKAFLLGKPVRKAEHDKDRIYSGWDVDKIKKWIGEQKPCDEIRWPQVH</sequence>
<feature type="compositionally biased region" description="Polar residues" evidence="12">
    <location>
        <begin position="62"/>
        <end position="72"/>
    </location>
</feature>
<feature type="transmembrane region" description="Helical" evidence="13">
    <location>
        <begin position="20"/>
        <end position="37"/>
    </location>
</feature>
<dbReference type="PANTHER" id="PTHR23033:SF40">
    <property type="entry name" value="APPLE DOMAIN-CONTAINING PROTEIN"/>
    <property type="match status" value="1"/>
</dbReference>
<evidence type="ECO:0000313" key="16">
    <source>
        <dbReference type="Proteomes" id="UP001321749"/>
    </source>
</evidence>
<dbReference type="InterPro" id="IPR003378">
    <property type="entry name" value="Fringe-like_glycosylTrfase"/>
</dbReference>
<protein>
    <recommendedName>
        <fullName evidence="4">N-acetylgalactosaminide beta-1,3-galactosyltransferase</fullName>
        <ecNumber evidence="4">2.4.1.122</ecNumber>
    </recommendedName>
</protein>
<keyword evidence="9" id="KW-0735">Signal-anchor</keyword>
<evidence type="ECO:0000256" key="9">
    <source>
        <dbReference type="ARBA" id="ARBA00022968"/>
    </source>
</evidence>
<accession>A0AAV9HSE2</accession>
<dbReference type="GO" id="GO:0016263">
    <property type="term" value="F:glycoprotein-N-acetylgalactosamine 3-beta-galactosyltransferase activity"/>
    <property type="evidence" value="ECO:0007669"/>
    <property type="project" value="UniProtKB-EC"/>
</dbReference>
<evidence type="ECO:0000256" key="12">
    <source>
        <dbReference type="SAM" id="MobiDB-lite"/>
    </source>
</evidence>
<gene>
    <name evidence="15" type="ORF">QBC42DRAFT_77516</name>
</gene>